<proteinExistence type="predicted"/>
<keyword evidence="3" id="KW-1185">Reference proteome</keyword>
<comment type="caution">
    <text evidence="2">The sequence shown here is derived from an EMBL/GenBank/DDBJ whole genome shotgun (WGS) entry which is preliminary data.</text>
</comment>
<name>A0AAV4DLD0_9GAST</name>
<dbReference type="AlphaFoldDB" id="A0AAV4DLD0"/>
<dbReference type="Proteomes" id="UP000735302">
    <property type="component" value="Unassembled WGS sequence"/>
</dbReference>
<keyword evidence="1" id="KW-0812">Transmembrane</keyword>
<reference evidence="2 3" key="1">
    <citation type="journal article" date="2021" name="Elife">
        <title>Chloroplast acquisition without the gene transfer in kleptoplastic sea slugs, Plakobranchus ocellatus.</title>
        <authorList>
            <person name="Maeda T."/>
            <person name="Takahashi S."/>
            <person name="Yoshida T."/>
            <person name="Shimamura S."/>
            <person name="Takaki Y."/>
            <person name="Nagai Y."/>
            <person name="Toyoda A."/>
            <person name="Suzuki Y."/>
            <person name="Arimoto A."/>
            <person name="Ishii H."/>
            <person name="Satoh N."/>
            <person name="Nishiyama T."/>
            <person name="Hasebe M."/>
            <person name="Maruyama T."/>
            <person name="Minagawa J."/>
            <person name="Obokata J."/>
            <person name="Shigenobu S."/>
        </authorList>
    </citation>
    <scope>NUCLEOTIDE SEQUENCE [LARGE SCALE GENOMIC DNA]</scope>
</reference>
<feature type="transmembrane region" description="Helical" evidence="1">
    <location>
        <begin position="90"/>
        <end position="113"/>
    </location>
</feature>
<evidence type="ECO:0000313" key="3">
    <source>
        <dbReference type="Proteomes" id="UP000735302"/>
    </source>
</evidence>
<evidence type="ECO:0000313" key="2">
    <source>
        <dbReference type="EMBL" id="GFO45087.1"/>
    </source>
</evidence>
<gene>
    <name evidence="2" type="ORF">PoB_007159200</name>
</gene>
<keyword evidence="1" id="KW-0472">Membrane</keyword>
<accession>A0AAV4DLD0</accession>
<sequence length="143" mass="15976">MEYYYALLRLVSISLFPQLLFAIIIFIIWLHERLRTATGRISSTPYVRSWLLLQVATSKVPEAAAAKQTLVVDNAKQEEKFRRHQVTNRLNCCAIVLVFIITVINMFITGFGIKLADSTTVIFSVETDQKIVGAAQTGQAIGG</sequence>
<keyword evidence="1" id="KW-1133">Transmembrane helix</keyword>
<evidence type="ECO:0000256" key="1">
    <source>
        <dbReference type="SAM" id="Phobius"/>
    </source>
</evidence>
<feature type="transmembrane region" description="Helical" evidence="1">
    <location>
        <begin position="6"/>
        <end position="30"/>
    </location>
</feature>
<organism evidence="2 3">
    <name type="scientific">Plakobranchus ocellatus</name>
    <dbReference type="NCBI Taxonomy" id="259542"/>
    <lineage>
        <taxon>Eukaryota</taxon>
        <taxon>Metazoa</taxon>
        <taxon>Spiralia</taxon>
        <taxon>Lophotrochozoa</taxon>
        <taxon>Mollusca</taxon>
        <taxon>Gastropoda</taxon>
        <taxon>Heterobranchia</taxon>
        <taxon>Euthyneura</taxon>
        <taxon>Panpulmonata</taxon>
        <taxon>Sacoglossa</taxon>
        <taxon>Placobranchoidea</taxon>
        <taxon>Plakobranchidae</taxon>
        <taxon>Plakobranchus</taxon>
    </lineage>
</organism>
<dbReference type="EMBL" id="BLXT01007988">
    <property type="protein sequence ID" value="GFO45087.1"/>
    <property type="molecule type" value="Genomic_DNA"/>
</dbReference>
<protein>
    <submittedName>
        <fullName evidence="2">Uncharacterized protein</fullName>
    </submittedName>
</protein>